<proteinExistence type="predicted"/>
<dbReference type="EMBL" id="BPLR01012529">
    <property type="protein sequence ID" value="GIY54593.1"/>
    <property type="molecule type" value="Genomic_DNA"/>
</dbReference>
<organism evidence="1 2">
    <name type="scientific">Caerostris extrusa</name>
    <name type="common">Bark spider</name>
    <name type="synonym">Caerostris bankana</name>
    <dbReference type="NCBI Taxonomy" id="172846"/>
    <lineage>
        <taxon>Eukaryota</taxon>
        <taxon>Metazoa</taxon>
        <taxon>Ecdysozoa</taxon>
        <taxon>Arthropoda</taxon>
        <taxon>Chelicerata</taxon>
        <taxon>Arachnida</taxon>
        <taxon>Araneae</taxon>
        <taxon>Araneomorphae</taxon>
        <taxon>Entelegynae</taxon>
        <taxon>Araneoidea</taxon>
        <taxon>Araneidae</taxon>
        <taxon>Caerostris</taxon>
    </lineage>
</organism>
<dbReference type="Proteomes" id="UP001054945">
    <property type="component" value="Unassembled WGS sequence"/>
</dbReference>
<comment type="caution">
    <text evidence="1">The sequence shown here is derived from an EMBL/GenBank/DDBJ whole genome shotgun (WGS) entry which is preliminary data.</text>
</comment>
<accession>A0AAV4U9X4</accession>
<evidence type="ECO:0000313" key="2">
    <source>
        <dbReference type="Proteomes" id="UP001054945"/>
    </source>
</evidence>
<protein>
    <submittedName>
        <fullName evidence="1">Uncharacterized protein</fullName>
    </submittedName>
</protein>
<sequence>MLVKAISVSFENSIPNIKEPHLPVFGKLDHPFVGLDVRPLTARIPMSAGRFLHAVAPPPSNRPSCRYTLAGEHQTHTVTHQVDVDSRRVQVVNQIVLNEFKIRINRTELICFRLQIDKHSGFRGQYSPSSQSTFSVRCFLMFDSMRGVHQQTFLRS</sequence>
<gene>
    <name evidence="1" type="ORF">CEXT_188551</name>
</gene>
<name>A0AAV4U9X4_CAEEX</name>
<evidence type="ECO:0000313" key="1">
    <source>
        <dbReference type="EMBL" id="GIY54593.1"/>
    </source>
</evidence>
<keyword evidence="2" id="KW-1185">Reference proteome</keyword>
<reference evidence="1 2" key="1">
    <citation type="submission" date="2021-06" db="EMBL/GenBank/DDBJ databases">
        <title>Caerostris extrusa draft genome.</title>
        <authorList>
            <person name="Kono N."/>
            <person name="Arakawa K."/>
        </authorList>
    </citation>
    <scope>NUCLEOTIDE SEQUENCE [LARGE SCALE GENOMIC DNA]</scope>
</reference>
<dbReference type="AlphaFoldDB" id="A0AAV4U9X4"/>